<name>A0A8C5B0L6_GADMO</name>
<keyword evidence="8" id="KW-0732">Signal</keyword>
<keyword evidence="6" id="KW-0325">Glycoprotein</keyword>
<dbReference type="CDD" id="cd16029">
    <property type="entry name" value="4-S"/>
    <property type="match status" value="1"/>
</dbReference>
<feature type="domain" description="Sulfatase N-terminal" evidence="9">
    <location>
        <begin position="50"/>
        <end position="363"/>
    </location>
</feature>
<reference evidence="10" key="2">
    <citation type="submission" date="2025-09" db="UniProtKB">
        <authorList>
            <consortium name="Ensembl"/>
        </authorList>
    </citation>
    <scope>IDENTIFICATION</scope>
</reference>
<dbReference type="PANTHER" id="PTHR10342:SF68">
    <property type="entry name" value="ARYLSULFATASE I"/>
    <property type="match status" value="1"/>
</dbReference>
<dbReference type="SUPFAM" id="SSF53649">
    <property type="entry name" value="Alkaline phosphatase-like"/>
    <property type="match status" value="1"/>
</dbReference>
<dbReference type="Ensembl" id="ENSGMOT00000073397.1">
    <property type="protein sequence ID" value="ENSGMOP00000038306.1"/>
    <property type="gene ID" value="ENSGMOG00000030180.1"/>
</dbReference>
<evidence type="ECO:0000313" key="10">
    <source>
        <dbReference type="Ensembl" id="ENSGMOP00000038306.1"/>
    </source>
</evidence>
<keyword evidence="11" id="KW-1185">Reference proteome</keyword>
<evidence type="ECO:0000256" key="8">
    <source>
        <dbReference type="SAM" id="SignalP"/>
    </source>
</evidence>
<dbReference type="GeneTree" id="ENSGT00940000166125"/>
<dbReference type="Pfam" id="PF00884">
    <property type="entry name" value="Sulfatase"/>
    <property type="match status" value="1"/>
</dbReference>
<evidence type="ECO:0000256" key="7">
    <source>
        <dbReference type="SAM" id="MobiDB-lite"/>
    </source>
</evidence>
<dbReference type="InterPro" id="IPR024607">
    <property type="entry name" value="Sulfatase_CS"/>
</dbReference>
<feature type="region of interest" description="Disordered" evidence="7">
    <location>
        <begin position="29"/>
        <end position="50"/>
    </location>
</feature>
<sequence length="586" mass="65949">MFPPTAPLAALIGWLSLGFLSADWTTGNRVEEEGEGPQNDQGTPHPKKPPHIIFILTDDQGYNDIGYHNPSIRTPTLDRLAAEGVRLENYYVQPICTPSRSQLLTGRYQIHTGLQHSIIRPRQPSCLPPHLSTLPQRLQQAGYATHMLGKWHLGFYRKACLPTRKGFDTFFGSLTGSVDYYSYGSCDGPGLCGYDLHDNEGVAWGQQGRYSTLLYTQRARKILEAHDPATRPLFLLLSLQAVHTPLQPPKSYIYPYRHMFNVARRKYAAMVSTVDEAVHNITYALRKLGYYRNSVIVFSTDNGAQPFTGGSNWPLRGRKGTYWEGGVRGVAFVHSPLLKRRRRVSKALLHITDWYPTLLGLAGGNVSQSEVLDGFDVWPTLSEGKPSPRHEILHNIDPLHTPHTTGRHGNTPVAAIRVGDWKLLTGDPGHGDWVPPQMLSSLPGPWWTLERTSTSSSSSSSKAAGHKNVWLFNISGDPYERWDQSAQRPDVVTALLERLAFYNRTAVPVFFPPDDPRADPALHGGAWVPWVEEDEGRGVEEEQELYRGVYKQRRRKKQKTMMRQKQMSKLNSYVLKLNNQLTSSLV</sequence>
<evidence type="ECO:0000256" key="6">
    <source>
        <dbReference type="ARBA" id="ARBA00023180"/>
    </source>
</evidence>
<keyword evidence="3" id="KW-0479">Metal-binding</keyword>
<evidence type="ECO:0000313" key="11">
    <source>
        <dbReference type="Proteomes" id="UP000694546"/>
    </source>
</evidence>
<reference evidence="10" key="1">
    <citation type="submission" date="2025-08" db="UniProtKB">
        <authorList>
            <consortium name="Ensembl"/>
        </authorList>
    </citation>
    <scope>IDENTIFICATION</scope>
</reference>
<dbReference type="Gene3D" id="3.40.720.10">
    <property type="entry name" value="Alkaline Phosphatase, subunit A"/>
    <property type="match status" value="1"/>
</dbReference>
<dbReference type="InterPro" id="IPR000917">
    <property type="entry name" value="Sulfatase_N"/>
</dbReference>
<dbReference type="GO" id="GO:0046872">
    <property type="term" value="F:metal ion binding"/>
    <property type="evidence" value="ECO:0007669"/>
    <property type="project" value="UniProtKB-KW"/>
</dbReference>
<dbReference type="GO" id="GO:0008484">
    <property type="term" value="F:sulfuric ester hydrolase activity"/>
    <property type="evidence" value="ECO:0007669"/>
    <property type="project" value="InterPro"/>
</dbReference>
<dbReference type="Gene3D" id="3.30.1120.10">
    <property type="match status" value="1"/>
</dbReference>
<organism evidence="10 11">
    <name type="scientific">Gadus morhua</name>
    <name type="common">Atlantic cod</name>
    <dbReference type="NCBI Taxonomy" id="8049"/>
    <lineage>
        <taxon>Eukaryota</taxon>
        <taxon>Metazoa</taxon>
        <taxon>Chordata</taxon>
        <taxon>Craniata</taxon>
        <taxon>Vertebrata</taxon>
        <taxon>Euteleostomi</taxon>
        <taxon>Actinopterygii</taxon>
        <taxon>Neopterygii</taxon>
        <taxon>Teleostei</taxon>
        <taxon>Neoteleostei</taxon>
        <taxon>Acanthomorphata</taxon>
        <taxon>Zeiogadaria</taxon>
        <taxon>Gadariae</taxon>
        <taxon>Gadiformes</taxon>
        <taxon>Gadoidei</taxon>
        <taxon>Gadidae</taxon>
        <taxon>Gadus</taxon>
    </lineage>
</organism>
<comment type="similarity">
    <text evidence="2">Belongs to the sulfatase family.</text>
</comment>
<evidence type="ECO:0000256" key="2">
    <source>
        <dbReference type="ARBA" id="ARBA00008779"/>
    </source>
</evidence>
<keyword evidence="4" id="KW-0378">Hydrolase</keyword>
<dbReference type="AlphaFoldDB" id="A0A8C5B0L6"/>
<comment type="cofactor">
    <cofactor evidence="1">
        <name>Ca(2+)</name>
        <dbReference type="ChEBI" id="CHEBI:29108"/>
    </cofactor>
</comment>
<feature type="chain" id="PRO_5046255066" evidence="8">
    <location>
        <begin position="23"/>
        <end position="586"/>
    </location>
</feature>
<dbReference type="InterPro" id="IPR047115">
    <property type="entry name" value="ARSB"/>
</dbReference>
<dbReference type="InterPro" id="IPR017850">
    <property type="entry name" value="Alkaline_phosphatase_core_sf"/>
</dbReference>
<keyword evidence="5" id="KW-0106">Calcium</keyword>
<dbReference type="PANTHER" id="PTHR10342">
    <property type="entry name" value="ARYLSULFATASE"/>
    <property type="match status" value="1"/>
</dbReference>
<feature type="signal peptide" evidence="8">
    <location>
        <begin position="1"/>
        <end position="22"/>
    </location>
</feature>
<evidence type="ECO:0000259" key="9">
    <source>
        <dbReference type="Pfam" id="PF00884"/>
    </source>
</evidence>
<evidence type="ECO:0000256" key="5">
    <source>
        <dbReference type="ARBA" id="ARBA00022837"/>
    </source>
</evidence>
<dbReference type="Proteomes" id="UP000694546">
    <property type="component" value="Chromosome 8"/>
</dbReference>
<evidence type="ECO:0000256" key="1">
    <source>
        <dbReference type="ARBA" id="ARBA00001913"/>
    </source>
</evidence>
<protein>
    <submittedName>
        <fullName evidence="10">Arylsulfatase I-like</fullName>
    </submittedName>
</protein>
<accession>A0A8C5B0L6</accession>
<dbReference type="PROSITE" id="PS00523">
    <property type="entry name" value="SULFATASE_1"/>
    <property type="match status" value="1"/>
</dbReference>
<evidence type="ECO:0000256" key="4">
    <source>
        <dbReference type="ARBA" id="ARBA00022801"/>
    </source>
</evidence>
<evidence type="ECO:0000256" key="3">
    <source>
        <dbReference type="ARBA" id="ARBA00022723"/>
    </source>
</evidence>
<gene>
    <name evidence="10" type="primary">LOC115548706</name>
</gene>
<proteinExistence type="inferred from homology"/>